<accession>A0A240E913</accession>
<evidence type="ECO:0000256" key="4">
    <source>
        <dbReference type="ARBA" id="ARBA00022989"/>
    </source>
</evidence>
<feature type="transmembrane region" description="Helical" evidence="6">
    <location>
        <begin position="374"/>
        <end position="395"/>
    </location>
</feature>
<feature type="transmembrane region" description="Helical" evidence="6">
    <location>
        <begin position="467"/>
        <end position="488"/>
    </location>
</feature>
<dbReference type="AlphaFoldDB" id="A0A240E913"/>
<keyword evidence="2" id="KW-1003">Cell membrane</keyword>
<feature type="transmembrane region" description="Helical" evidence="6">
    <location>
        <begin position="157"/>
        <end position="178"/>
    </location>
</feature>
<feature type="transmembrane region" description="Helical" evidence="6">
    <location>
        <begin position="314"/>
        <end position="335"/>
    </location>
</feature>
<proteinExistence type="predicted"/>
<sequence>MQNQNTKILKNTIFLYIRMVVILIIGLYTTRVILHSLGIIDYGIYSIVGGLVLLSSFLTSSLSTATSRFFSISEKLTLEKRVILFNTSHYIHICLGLLIVVFLETFGLWYLNNHLNIPIHRLDAANFVFHLIVLTTFFTITNVPFDALIISNEKMSVYAYFSIIEAIFKLITSYIVYYTDSDKLILYSISICLTTIIIKIMYILYCMRNFQECSFKLYFSLTEFKKIMSFFLWDLYGNFSVVVRTNGTDIIQNKFFGVAINATIGLTNQVNIGLMILSQNFMTAVRPQILKSYSQGDYKRTLELVLISSKLSPFLISLLSIPILVNIDFVLHLWLTSVPEYLSIFISLMIINSIISVIFLPLKFIIHAHGNIRALSLISGTILLLCIPASYFSLTLYKYPFVPYIVFISSTIISSFISLFIVKNIFPLINFSEFILKIFFKNILLICIIYVLTLYTLNLLPFKNNAFSFFLSIFINFSISLIVFYTFILKKIEKEFIFNLIKEKLNRLKK</sequence>
<evidence type="ECO:0000313" key="7">
    <source>
        <dbReference type="EMBL" id="SNX44405.1"/>
    </source>
</evidence>
<feature type="transmembrane region" description="Helical" evidence="6">
    <location>
        <begin position="124"/>
        <end position="145"/>
    </location>
</feature>
<dbReference type="EMBL" id="OANT01000003">
    <property type="protein sequence ID" value="SNX44405.1"/>
    <property type="molecule type" value="Genomic_DNA"/>
</dbReference>
<organism evidence="7 8">
    <name type="scientific">Acinetobacter puyangensis</name>
    <dbReference type="NCBI Taxonomy" id="1096779"/>
    <lineage>
        <taxon>Bacteria</taxon>
        <taxon>Pseudomonadati</taxon>
        <taxon>Pseudomonadota</taxon>
        <taxon>Gammaproteobacteria</taxon>
        <taxon>Moraxellales</taxon>
        <taxon>Moraxellaceae</taxon>
        <taxon>Acinetobacter</taxon>
    </lineage>
</organism>
<dbReference type="PANTHER" id="PTHR30250">
    <property type="entry name" value="PST FAMILY PREDICTED COLANIC ACID TRANSPORTER"/>
    <property type="match status" value="1"/>
</dbReference>
<dbReference type="OrthoDB" id="5365632at2"/>
<keyword evidence="3 6" id="KW-0812">Transmembrane</keyword>
<feature type="transmembrane region" description="Helical" evidence="6">
    <location>
        <begin position="434"/>
        <end position="455"/>
    </location>
</feature>
<dbReference type="PANTHER" id="PTHR30250:SF26">
    <property type="entry name" value="PSMA PROTEIN"/>
    <property type="match status" value="1"/>
</dbReference>
<feature type="transmembrane region" description="Helical" evidence="6">
    <location>
        <begin position="42"/>
        <end position="70"/>
    </location>
</feature>
<feature type="transmembrane region" description="Helical" evidence="6">
    <location>
        <begin position="90"/>
        <end position="112"/>
    </location>
</feature>
<keyword evidence="4 6" id="KW-1133">Transmembrane helix</keyword>
<name>A0A240E913_9GAMM</name>
<evidence type="ECO:0000256" key="3">
    <source>
        <dbReference type="ARBA" id="ARBA00022692"/>
    </source>
</evidence>
<evidence type="ECO:0000256" key="6">
    <source>
        <dbReference type="SAM" id="Phobius"/>
    </source>
</evidence>
<keyword evidence="5 6" id="KW-0472">Membrane</keyword>
<dbReference type="GO" id="GO:0005886">
    <property type="term" value="C:plasma membrane"/>
    <property type="evidence" value="ECO:0007669"/>
    <property type="project" value="UniProtKB-SubCell"/>
</dbReference>
<keyword evidence="8" id="KW-1185">Reference proteome</keyword>
<evidence type="ECO:0000256" key="1">
    <source>
        <dbReference type="ARBA" id="ARBA00004651"/>
    </source>
</evidence>
<comment type="subcellular location">
    <subcellularLocation>
        <location evidence="1">Cell membrane</location>
        <topology evidence="1">Multi-pass membrane protein</topology>
    </subcellularLocation>
</comment>
<evidence type="ECO:0000313" key="8">
    <source>
        <dbReference type="Proteomes" id="UP000219042"/>
    </source>
</evidence>
<evidence type="ECO:0000256" key="2">
    <source>
        <dbReference type="ARBA" id="ARBA00022475"/>
    </source>
</evidence>
<feature type="transmembrane region" description="Helical" evidence="6">
    <location>
        <begin position="401"/>
        <end position="422"/>
    </location>
</feature>
<evidence type="ECO:0000256" key="5">
    <source>
        <dbReference type="ARBA" id="ARBA00023136"/>
    </source>
</evidence>
<dbReference type="Proteomes" id="UP000219042">
    <property type="component" value="Unassembled WGS sequence"/>
</dbReference>
<dbReference type="RefSeq" id="WP_097078660.1">
    <property type="nucleotide sequence ID" value="NZ_BAABHT010000001.1"/>
</dbReference>
<feature type="transmembrane region" description="Helical" evidence="6">
    <location>
        <begin position="184"/>
        <end position="205"/>
    </location>
</feature>
<protein>
    <submittedName>
        <fullName evidence="7">Membrane protein involved in the export of O-antigen and teichoic acid</fullName>
    </submittedName>
</protein>
<feature type="transmembrane region" description="Helical" evidence="6">
    <location>
        <begin position="12"/>
        <end position="30"/>
    </location>
</feature>
<dbReference type="InterPro" id="IPR050833">
    <property type="entry name" value="Poly_Biosynth_Transport"/>
</dbReference>
<reference evidence="8" key="1">
    <citation type="submission" date="2016-09" db="EMBL/GenBank/DDBJ databases">
        <authorList>
            <person name="Varghese N."/>
            <person name="Submissions S."/>
        </authorList>
    </citation>
    <scope>NUCLEOTIDE SEQUENCE [LARGE SCALE GENOMIC DNA]</scope>
    <source>
        <strain evidence="8">ANC 4466</strain>
    </source>
</reference>
<feature type="transmembrane region" description="Helical" evidence="6">
    <location>
        <begin position="341"/>
        <end position="362"/>
    </location>
</feature>
<gene>
    <name evidence="7" type="ORF">SAMN05421731_103143</name>
</gene>